<accession>A0A6J4QQF9</accession>
<protein>
    <submittedName>
        <fullName evidence="2">DNA protection during starvation protein</fullName>
    </submittedName>
</protein>
<feature type="region of interest" description="Disordered" evidence="1">
    <location>
        <begin position="1"/>
        <end position="73"/>
    </location>
</feature>
<proteinExistence type="predicted"/>
<dbReference type="EMBL" id="CADCVD010000118">
    <property type="protein sequence ID" value="CAA9451536.1"/>
    <property type="molecule type" value="Genomic_DNA"/>
</dbReference>
<organism evidence="2">
    <name type="scientific">uncultured Rubrobacteraceae bacterium</name>
    <dbReference type="NCBI Taxonomy" id="349277"/>
    <lineage>
        <taxon>Bacteria</taxon>
        <taxon>Bacillati</taxon>
        <taxon>Actinomycetota</taxon>
        <taxon>Rubrobacteria</taxon>
        <taxon>Rubrobacterales</taxon>
        <taxon>Rubrobacteraceae</taxon>
        <taxon>environmental samples</taxon>
    </lineage>
</organism>
<feature type="non-terminal residue" evidence="2">
    <location>
        <position position="73"/>
    </location>
</feature>
<sequence length="73" mass="7620">AAAWAADGRGARNKGSNRRRDQGNRALHAHSRGNRGVRPSNAGHGDSDTSGRAGAPPPLRGLFARVRGRRAGV</sequence>
<evidence type="ECO:0000256" key="1">
    <source>
        <dbReference type="SAM" id="MobiDB-lite"/>
    </source>
</evidence>
<gene>
    <name evidence="2" type="ORF">AVDCRST_MAG37-2390</name>
</gene>
<dbReference type="AlphaFoldDB" id="A0A6J4QQF9"/>
<name>A0A6J4QQF9_9ACTN</name>
<feature type="non-terminal residue" evidence="2">
    <location>
        <position position="1"/>
    </location>
</feature>
<reference evidence="2" key="1">
    <citation type="submission" date="2020-02" db="EMBL/GenBank/DDBJ databases">
        <authorList>
            <person name="Meier V. D."/>
        </authorList>
    </citation>
    <scope>NUCLEOTIDE SEQUENCE</scope>
    <source>
        <strain evidence="2">AVDCRST_MAG37</strain>
    </source>
</reference>
<evidence type="ECO:0000313" key="2">
    <source>
        <dbReference type="EMBL" id="CAA9451536.1"/>
    </source>
</evidence>